<evidence type="ECO:0000259" key="9">
    <source>
        <dbReference type="Pfam" id="PF00857"/>
    </source>
</evidence>
<keyword evidence="11" id="KW-1185">Reference proteome</keyword>
<feature type="chain" id="PRO_5043923977" description="nicotinamidase" evidence="8">
    <location>
        <begin position="23"/>
        <end position="234"/>
    </location>
</feature>
<dbReference type="GO" id="GO:0019363">
    <property type="term" value="P:pyridine nucleotide biosynthetic process"/>
    <property type="evidence" value="ECO:0007669"/>
    <property type="project" value="UniProtKB-KW"/>
</dbReference>
<comment type="pathway">
    <text evidence="5">Cofactor biosynthesis; nicotinate biosynthesis; nicotinate from nicotinamide: step 1/1.</text>
</comment>
<evidence type="ECO:0000256" key="6">
    <source>
        <dbReference type="ARBA" id="ARBA00039017"/>
    </source>
</evidence>
<organism evidence="10 11">
    <name type="scientific">Acrasis kona</name>
    <dbReference type="NCBI Taxonomy" id="1008807"/>
    <lineage>
        <taxon>Eukaryota</taxon>
        <taxon>Discoba</taxon>
        <taxon>Heterolobosea</taxon>
        <taxon>Tetramitia</taxon>
        <taxon>Eutetramitia</taxon>
        <taxon>Acrasidae</taxon>
        <taxon>Acrasis</taxon>
    </lineage>
</organism>
<evidence type="ECO:0000313" key="11">
    <source>
        <dbReference type="Proteomes" id="UP001431209"/>
    </source>
</evidence>
<comment type="caution">
    <text evidence="10">The sequence shown here is derived from an EMBL/GenBank/DDBJ whole genome shotgun (WGS) entry which is preliminary data.</text>
</comment>
<evidence type="ECO:0000256" key="8">
    <source>
        <dbReference type="SAM" id="SignalP"/>
    </source>
</evidence>
<keyword evidence="4" id="KW-0378">Hydrolase</keyword>
<evidence type="ECO:0000256" key="5">
    <source>
        <dbReference type="ARBA" id="ARBA00037900"/>
    </source>
</evidence>
<evidence type="ECO:0000313" key="10">
    <source>
        <dbReference type="EMBL" id="KAL0485522.1"/>
    </source>
</evidence>
<evidence type="ECO:0000256" key="4">
    <source>
        <dbReference type="ARBA" id="ARBA00022801"/>
    </source>
</evidence>
<feature type="domain" description="Isochorismatase-like" evidence="9">
    <location>
        <begin position="31"/>
        <end position="228"/>
    </location>
</feature>
<evidence type="ECO:0000256" key="1">
    <source>
        <dbReference type="ARBA" id="ARBA00006336"/>
    </source>
</evidence>
<evidence type="ECO:0000256" key="3">
    <source>
        <dbReference type="ARBA" id="ARBA00022723"/>
    </source>
</evidence>
<evidence type="ECO:0000256" key="2">
    <source>
        <dbReference type="ARBA" id="ARBA00022642"/>
    </source>
</evidence>
<dbReference type="GO" id="GO:0046872">
    <property type="term" value="F:metal ion binding"/>
    <property type="evidence" value="ECO:0007669"/>
    <property type="project" value="UniProtKB-KW"/>
</dbReference>
<keyword evidence="3" id="KW-0479">Metal-binding</keyword>
<dbReference type="Pfam" id="PF00857">
    <property type="entry name" value="Isochorismatase"/>
    <property type="match status" value="1"/>
</dbReference>
<protein>
    <recommendedName>
        <fullName evidence="6">nicotinamidase</fullName>
        <ecNumber evidence="6">3.5.1.19</ecNumber>
    </recommendedName>
    <alternativeName>
        <fullName evidence="7">Nicotinamide deamidase</fullName>
    </alternativeName>
</protein>
<dbReference type="EMBL" id="JAOPGA020001145">
    <property type="protein sequence ID" value="KAL0485522.1"/>
    <property type="molecule type" value="Genomic_DNA"/>
</dbReference>
<evidence type="ECO:0000256" key="7">
    <source>
        <dbReference type="ARBA" id="ARBA00043224"/>
    </source>
</evidence>
<reference evidence="10 11" key="1">
    <citation type="submission" date="2024-03" db="EMBL/GenBank/DDBJ databases">
        <title>The Acrasis kona genome and developmental transcriptomes reveal deep origins of eukaryotic multicellular pathways.</title>
        <authorList>
            <person name="Sheikh S."/>
            <person name="Fu C.-J."/>
            <person name="Brown M.W."/>
            <person name="Baldauf S.L."/>
        </authorList>
    </citation>
    <scope>NUCLEOTIDE SEQUENCE [LARGE SCALE GENOMIC DNA]</scope>
    <source>
        <strain evidence="10 11">ATCC MYA-3509</strain>
    </source>
</reference>
<name>A0AAW2Z6S4_9EUKA</name>
<dbReference type="PANTHER" id="PTHR11080">
    <property type="entry name" value="PYRAZINAMIDASE/NICOTINAMIDASE"/>
    <property type="match status" value="1"/>
</dbReference>
<dbReference type="AlphaFoldDB" id="A0AAW2Z6S4"/>
<gene>
    <name evidence="10" type="ORF">AKO1_003111</name>
</gene>
<dbReference type="CDD" id="cd01011">
    <property type="entry name" value="nicotinamidase"/>
    <property type="match status" value="1"/>
</dbReference>
<dbReference type="NCBIfam" id="NF008623">
    <property type="entry name" value="PRK11609.1"/>
    <property type="match status" value="1"/>
</dbReference>
<feature type="signal peptide" evidence="8">
    <location>
        <begin position="1"/>
        <end position="22"/>
    </location>
</feature>
<dbReference type="PANTHER" id="PTHR11080:SF2">
    <property type="entry name" value="LD05707P"/>
    <property type="match status" value="1"/>
</dbReference>
<dbReference type="InterPro" id="IPR052347">
    <property type="entry name" value="Isochorismatase_Nicotinamidase"/>
</dbReference>
<proteinExistence type="inferred from homology"/>
<dbReference type="EC" id="3.5.1.19" evidence="6"/>
<keyword evidence="2" id="KW-0662">Pyridine nucleotide biosynthesis</keyword>
<dbReference type="Proteomes" id="UP001431209">
    <property type="component" value="Unassembled WGS sequence"/>
</dbReference>
<dbReference type="Gene3D" id="3.40.50.850">
    <property type="entry name" value="Isochorismatase-like"/>
    <property type="match status" value="1"/>
</dbReference>
<keyword evidence="8" id="KW-0732">Signal</keyword>
<comment type="similarity">
    <text evidence="1">Belongs to the isochorismatase family.</text>
</comment>
<sequence>MLSYLGLFLELLLFAFTSNLSGRTQQNDGRALLIIDVQRDFSAKGSLAVPGGEQVASVFNNLRDKVKFNRVFLTKDWHPHNHVSFARTHNATQFTEITLPNGKKQMMWPVHCIQNSMGAGFVEDLKVLSSDRIVYKGTNVNVDSYSGFFDNDGKSQTDLDQQLKKFGIKSLYIGGLALDVCVTYTCLDAIKLGYETFLILDASRGLGEAQNKEAINKLKNAGVKIINSIDLINQ</sequence>
<dbReference type="InterPro" id="IPR036380">
    <property type="entry name" value="Isochorismatase-like_sf"/>
</dbReference>
<dbReference type="GO" id="GO:0008936">
    <property type="term" value="F:nicotinamidase activity"/>
    <property type="evidence" value="ECO:0007669"/>
    <property type="project" value="UniProtKB-EC"/>
</dbReference>
<accession>A0AAW2Z6S4</accession>
<dbReference type="InterPro" id="IPR000868">
    <property type="entry name" value="Isochorismatase-like_dom"/>
</dbReference>
<dbReference type="SUPFAM" id="SSF52499">
    <property type="entry name" value="Isochorismatase-like hydrolases"/>
    <property type="match status" value="1"/>
</dbReference>